<proteinExistence type="predicted"/>
<name>A0A855X7D3_9BACT</name>
<gene>
    <name evidence="1" type="ORF">C3F09_01165</name>
</gene>
<comment type="caution">
    <text evidence="1">The sequence shown here is derived from an EMBL/GenBank/DDBJ whole genome shotgun (WGS) entry which is preliminary data.</text>
</comment>
<dbReference type="AlphaFoldDB" id="A0A855X7D3"/>
<protein>
    <recommendedName>
        <fullName evidence="3">HTH domain-containing protein</fullName>
    </recommendedName>
</protein>
<evidence type="ECO:0000313" key="1">
    <source>
        <dbReference type="EMBL" id="PWB76080.1"/>
    </source>
</evidence>
<dbReference type="PANTHER" id="PTHR34580:SF1">
    <property type="entry name" value="PROTEIN PAFC"/>
    <property type="match status" value="1"/>
</dbReference>
<accession>A0A855X7D3</accession>
<evidence type="ECO:0008006" key="3">
    <source>
        <dbReference type="Google" id="ProtNLM"/>
    </source>
</evidence>
<dbReference type="InterPro" id="IPR051534">
    <property type="entry name" value="CBASS_pafABC_assoc_protein"/>
</dbReference>
<organism evidence="1 2">
    <name type="scientific">candidate division GN15 bacterium</name>
    <dbReference type="NCBI Taxonomy" id="2072418"/>
    <lineage>
        <taxon>Bacteria</taxon>
        <taxon>candidate division GN15</taxon>
    </lineage>
</organism>
<sequence length="204" mass="22950">MGQIARMLRLINLFCHRRVVTIEAIRDICGIPRRTAFRYLTTLSEENIPVYFDKELGGYRLAREDRLDLSDLEFHHAVLMVTCLRITRQHLNDSYRKEIDDLISKLIPAQKHSLEVLDPLISSADAPESDLPDHSADVTSALISAAVLMGKKVEVTTISNGGGDQCATYENPGLLFQQEWRIGHRLTGLADARSIKSIAKVRIL</sequence>
<dbReference type="Gene3D" id="1.10.10.10">
    <property type="entry name" value="Winged helix-like DNA-binding domain superfamily/Winged helix DNA-binding domain"/>
    <property type="match status" value="1"/>
</dbReference>
<reference evidence="1 2" key="1">
    <citation type="journal article" date="2018" name="ISME J.">
        <title>A methanotrophic archaeon couples anaerobic oxidation of methane to Fe(III) reduction.</title>
        <authorList>
            <person name="Cai C."/>
            <person name="Leu A.O."/>
            <person name="Xie G.J."/>
            <person name="Guo J."/>
            <person name="Feng Y."/>
            <person name="Zhao J.X."/>
            <person name="Tyson G.W."/>
            <person name="Yuan Z."/>
            <person name="Hu S."/>
        </authorList>
    </citation>
    <scope>NUCLEOTIDE SEQUENCE [LARGE SCALE GENOMIC DNA]</scope>
    <source>
        <strain evidence="1">FeB_12</strain>
    </source>
</reference>
<dbReference type="Proteomes" id="UP000250918">
    <property type="component" value="Unassembled WGS sequence"/>
</dbReference>
<dbReference type="InterPro" id="IPR036388">
    <property type="entry name" value="WH-like_DNA-bd_sf"/>
</dbReference>
<dbReference type="EMBL" id="PQAP01000005">
    <property type="protein sequence ID" value="PWB76080.1"/>
    <property type="molecule type" value="Genomic_DNA"/>
</dbReference>
<evidence type="ECO:0000313" key="2">
    <source>
        <dbReference type="Proteomes" id="UP000250918"/>
    </source>
</evidence>
<dbReference type="PANTHER" id="PTHR34580">
    <property type="match status" value="1"/>
</dbReference>